<reference evidence="2" key="1">
    <citation type="submission" date="2011-07" db="EMBL/GenBank/DDBJ databases">
        <authorList>
            <consortium name="Caenorhabditis brenneri Sequencing and Analysis Consortium"/>
            <person name="Wilson R.K."/>
        </authorList>
    </citation>
    <scope>NUCLEOTIDE SEQUENCE [LARGE SCALE GENOMIC DNA]</scope>
    <source>
        <strain evidence="2">PB2801</strain>
    </source>
</reference>
<evidence type="ECO:0000313" key="2">
    <source>
        <dbReference type="Proteomes" id="UP000008068"/>
    </source>
</evidence>
<organism evidence="2">
    <name type="scientific">Caenorhabditis brenneri</name>
    <name type="common">Nematode worm</name>
    <dbReference type="NCBI Taxonomy" id="135651"/>
    <lineage>
        <taxon>Eukaryota</taxon>
        <taxon>Metazoa</taxon>
        <taxon>Ecdysozoa</taxon>
        <taxon>Nematoda</taxon>
        <taxon>Chromadorea</taxon>
        <taxon>Rhabditida</taxon>
        <taxon>Rhabditina</taxon>
        <taxon>Rhabditomorpha</taxon>
        <taxon>Rhabditoidea</taxon>
        <taxon>Rhabditidae</taxon>
        <taxon>Peloderinae</taxon>
        <taxon>Caenorhabditis</taxon>
    </lineage>
</organism>
<gene>
    <name evidence="1" type="ORF">CAEBREN_03599</name>
</gene>
<keyword evidence="2" id="KW-1185">Reference proteome</keyword>
<evidence type="ECO:0000313" key="1">
    <source>
        <dbReference type="EMBL" id="EGT43384.1"/>
    </source>
</evidence>
<name>G0P2S8_CAEBE</name>
<protein>
    <submittedName>
        <fullName evidence="1">Uncharacterized protein</fullName>
    </submittedName>
</protein>
<dbReference type="Proteomes" id="UP000008068">
    <property type="component" value="Unassembled WGS sequence"/>
</dbReference>
<dbReference type="AlphaFoldDB" id="G0P2S8"/>
<proteinExistence type="predicted"/>
<dbReference type="InParanoid" id="G0P2S8"/>
<sequence>MDDIVEMLIEIDEDMEEIIWRDNTAHQSQERPKPMDDVEVFEKDVLIEIDKDIEEII</sequence>
<dbReference type="HOGENOM" id="CLU_2998402_0_0_1"/>
<accession>G0P2S8</accession>
<dbReference type="EMBL" id="GL380030">
    <property type="protein sequence ID" value="EGT43384.1"/>
    <property type="molecule type" value="Genomic_DNA"/>
</dbReference>